<dbReference type="Proteomes" id="UP000322634">
    <property type="component" value="Unassembled WGS sequence"/>
</dbReference>
<dbReference type="GO" id="GO:0032259">
    <property type="term" value="P:methylation"/>
    <property type="evidence" value="ECO:0007669"/>
    <property type="project" value="UniProtKB-KW"/>
</dbReference>
<dbReference type="InterPro" id="IPR006764">
    <property type="entry name" value="SAM_dep_MeTrfase_SAV2177_type"/>
</dbReference>
<sequence length="267" mass="29144">MAEGGESERPEIDTSVPHSARIWNYWLGGKDNFPVDRAAGDQFLQVFPGMAQAAQASRGFLMRSVRFIAEAGIRQFLDVGTGLPTVDNTHEVAQRVAPESVIVYVDNDPLVLAHARALLTSTAEGRTAYVHADARDPENVLRRAAENIDFARPVGLILSGIMGHIVDDDQARWIVRKFVDALAPGSHLSLNDGTNVLSAANVEAHERYNASGAAPYKQRSPEQLARFFDGLELVEPGLVMVSRWRVDPGRFGEAPEVDGYCAVGRKP</sequence>
<comment type="caution">
    <text evidence="1">The sequence shown here is derived from an EMBL/GenBank/DDBJ whole genome shotgun (WGS) entry which is preliminary data.</text>
</comment>
<organism evidence="1 2">
    <name type="scientific">Actinomadura syzygii</name>
    <dbReference type="NCBI Taxonomy" id="1427538"/>
    <lineage>
        <taxon>Bacteria</taxon>
        <taxon>Bacillati</taxon>
        <taxon>Actinomycetota</taxon>
        <taxon>Actinomycetes</taxon>
        <taxon>Streptosporangiales</taxon>
        <taxon>Thermomonosporaceae</taxon>
        <taxon>Actinomadura</taxon>
    </lineage>
</organism>
<keyword evidence="1" id="KW-0489">Methyltransferase</keyword>
<dbReference type="OrthoDB" id="3216820at2"/>
<protein>
    <submittedName>
        <fullName evidence="1">SAM-dependent methyltransferase</fullName>
    </submittedName>
</protein>
<dbReference type="RefSeq" id="WP_148352612.1">
    <property type="nucleotide sequence ID" value="NZ_JBHSBF010000011.1"/>
</dbReference>
<dbReference type="AlphaFoldDB" id="A0A5D0U0D4"/>
<keyword evidence="1" id="KW-0808">Transferase</keyword>
<proteinExistence type="predicted"/>
<dbReference type="PIRSF" id="PIRSF017393">
    <property type="entry name" value="MTase_SAV2177"/>
    <property type="match status" value="1"/>
</dbReference>
<dbReference type="GO" id="GO:0008168">
    <property type="term" value="F:methyltransferase activity"/>
    <property type="evidence" value="ECO:0007669"/>
    <property type="project" value="UniProtKB-KW"/>
</dbReference>
<dbReference type="Gene3D" id="3.40.50.150">
    <property type="entry name" value="Vaccinia Virus protein VP39"/>
    <property type="match status" value="1"/>
</dbReference>
<dbReference type="InterPro" id="IPR029063">
    <property type="entry name" value="SAM-dependent_MTases_sf"/>
</dbReference>
<dbReference type="Pfam" id="PF04672">
    <property type="entry name" value="Methyltransf_19"/>
    <property type="match status" value="1"/>
</dbReference>
<keyword evidence="2" id="KW-1185">Reference proteome</keyword>
<name>A0A5D0U0D4_9ACTN</name>
<accession>A0A5D0U0D4</accession>
<evidence type="ECO:0000313" key="1">
    <source>
        <dbReference type="EMBL" id="TYC11517.1"/>
    </source>
</evidence>
<gene>
    <name evidence="1" type="ORF">FXF65_25770</name>
</gene>
<dbReference type="SUPFAM" id="SSF53335">
    <property type="entry name" value="S-adenosyl-L-methionine-dependent methyltransferases"/>
    <property type="match status" value="1"/>
</dbReference>
<evidence type="ECO:0000313" key="2">
    <source>
        <dbReference type="Proteomes" id="UP000322634"/>
    </source>
</evidence>
<dbReference type="EMBL" id="VSFF01000010">
    <property type="protein sequence ID" value="TYC11517.1"/>
    <property type="molecule type" value="Genomic_DNA"/>
</dbReference>
<reference evidence="1 2" key="1">
    <citation type="submission" date="2019-08" db="EMBL/GenBank/DDBJ databases">
        <title>Actinomadura sp. nov. CYP1-5 isolated from mountain soil.</title>
        <authorList>
            <person name="Songsumanus A."/>
            <person name="Kuncharoen N."/>
            <person name="Kudo T."/>
            <person name="Yuki M."/>
            <person name="Igarashi Y."/>
            <person name="Tanasupawat S."/>
        </authorList>
    </citation>
    <scope>NUCLEOTIDE SEQUENCE [LARGE SCALE GENOMIC DNA]</scope>
    <source>
        <strain evidence="1 2">GKU157</strain>
    </source>
</reference>